<keyword evidence="1" id="KW-0472">Membrane</keyword>
<dbReference type="EMBL" id="AK418602">
    <property type="protein sequence ID" value="BAN21678.1"/>
    <property type="molecule type" value="mRNA"/>
</dbReference>
<protein>
    <submittedName>
        <fullName evidence="2">Unkown protein</fullName>
    </submittedName>
</protein>
<organism evidence="2">
    <name type="scientific">Riptortus pedestris</name>
    <name type="common">Bean bug</name>
    <dbReference type="NCBI Taxonomy" id="329032"/>
    <lineage>
        <taxon>Eukaryota</taxon>
        <taxon>Metazoa</taxon>
        <taxon>Ecdysozoa</taxon>
        <taxon>Arthropoda</taxon>
        <taxon>Hexapoda</taxon>
        <taxon>Insecta</taxon>
        <taxon>Pterygota</taxon>
        <taxon>Neoptera</taxon>
        <taxon>Paraneoptera</taxon>
        <taxon>Hemiptera</taxon>
        <taxon>Heteroptera</taxon>
        <taxon>Panheteroptera</taxon>
        <taxon>Pentatomomorpha</taxon>
        <taxon>Coreoidea</taxon>
        <taxon>Alydidae</taxon>
        <taxon>Riptortus</taxon>
    </lineage>
</organism>
<dbReference type="AlphaFoldDB" id="R4WEG4"/>
<sequence length="65" mass="7463">MNITLKCTIFKSSSRTYLHTKVWPATCQRCPRLRYDNTTIIVKDKLHFSGVLYLTALSVLLSAML</sequence>
<evidence type="ECO:0000313" key="2">
    <source>
        <dbReference type="EMBL" id="BAN21678.1"/>
    </source>
</evidence>
<keyword evidence="1" id="KW-1133">Transmembrane helix</keyword>
<name>R4WEG4_RIPPE</name>
<proteinExistence type="evidence at transcript level"/>
<feature type="transmembrane region" description="Helical" evidence="1">
    <location>
        <begin position="46"/>
        <end position="64"/>
    </location>
</feature>
<keyword evidence="1" id="KW-0812">Transmembrane</keyword>
<feature type="non-terminal residue" evidence="2">
    <location>
        <position position="65"/>
    </location>
</feature>
<accession>R4WEG4</accession>
<evidence type="ECO:0000256" key="1">
    <source>
        <dbReference type="SAM" id="Phobius"/>
    </source>
</evidence>
<reference evidence="2" key="1">
    <citation type="journal article" date="2013" name="PLoS ONE">
        <title>Gene expression in gut symbiotic organ of stinkbug affected by extracellular bacterial symbiont.</title>
        <authorList>
            <person name="Futahashi R."/>
            <person name="Tanaka K."/>
            <person name="Tanahashi M."/>
            <person name="Nikoh N."/>
            <person name="Kikuchi Y."/>
            <person name="Lee B.L."/>
            <person name="Fukatsu T."/>
        </authorList>
    </citation>
    <scope>NUCLEOTIDE SEQUENCE</scope>
    <source>
        <tissue evidence="2">Midgut</tissue>
    </source>
</reference>